<name>A0AAV4SCR6_9ARAC</name>
<gene>
    <name evidence="1" type="ORF">CDAR_308201</name>
</gene>
<dbReference type="EMBL" id="BPLQ01007452">
    <property type="protein sequence ID" value="GIY30215.1"/>
    <property type="molecule type" value="Genomic_DNA"/>
</dbReference>
<dbReference type="AlphaFoldDB" id="A0AAV4SCR6"/>
<sequence length="79" mass="9152">MISVVLEDPGAPIAEIQDLLLYCRMCFSKLLLTIKPDASNNYFEIHQLVTEDFNKSDDSQRRIAFNFMQTTFAIEHCHN</sequence>
<comment type="caution">
    <text evidence="1">The sequence shown here is derived from an EMBL/GenBank/DDBJ whole genome shotgun (WGS) entry which is preliminary data.</text>
</comment>
<accession>A0AAV4SCR6</accession>
<protein>
    <submittedName>
        <fullName evidence="1">Uncharacterized protein</fullName>
    </submittedName>
</protein>
<proteinExistence type="predicted"/>
<evidence type="ECO:0000313" key="2">
    <source>
        <dbReference type="Proteomes" id="UP001054837"/>
    </source>
</evidence>
<keyword evidence="2" id="KW-1185">Reference proteome</keyword>
<dbReference type="Proteomes" id="UP001054837">
    <property type="component" value="Unassembled WGS sequence"/>
</dbReference>
<reference evidence="1 2" key="1">
    <citation type="submission" date="2021-06" db="EMBL/GenBank/DDBJ databases">
        <title>Caerostris darwini draft genome.</title>
        <authorList>
            <person name="Kono N."/>
            <person name="Arakawa K."/>
        </authorList>
    </citation>
    <scope>NUCLEOTIDE SEQUENCE [LARGE SCALE GENOMIC DNA]</scope>
</reference>
<evidence type="ECO:0000313" key="1">
    <source>
        <dbReference type="EMBL" id="GIY30215.1"/>
    </source>
</evidence>
<organism evidence="1 2">
    <name type="scientific">Caerostris darwini</name>
    <dbReference type="NCBI Taxonomy" id="1538125"/>
    <lineage>
        <taxon>Eukaryota</taxon>
        <taxon>Metazoa</taxon>
        <taxon>Ecdysozoa</taxon>
        <taxon>Arthropoda</taxon>
        <taxon>Chelicerata</taxon>
        <taxon>Arachnida</taxon>
        <taxon>Araneae</taxon>
        <taxon>Araneomorphae</taxon>
        <taxon>Entelegynae</taxon>
        <taxon>Araneoidea</taxon>
        <taxon>Araneidae</taxon>
        <taxon>Caerostris</taxon>
    </lineage>
</organism>